<name>A0A816IQG0_BRANA</name>
<proteinExistence type="predicted"/>
<gene>
    <name evidence="1" type="ORF">DARMORV10_C09P10440.1</name>
</gene>
<dbReference type="Proteomes" id="UP001295469">
    <property type="component" value="Chromosome C09"/>
</dbReference>
<reference evidence="1" key="1">
    <citation type="submission" date="2021-01" db="EMBL/GenBank/DDBJ databases">
        <authorList>
            <consortium name="Genoscope - CEA"/>
            <person name="William W."/>
        </authorList>
    </citation>
    <scope>NUCLEOTIDE SEQUENCE</scope>
</reference>
<evidence type="ECO:0000313" key="1">
    <source>
        <dbReference type="EMBL" id="CAF1716879.1"/>
    </source>
</evidence>
<accession>A0A816IQG0</accession>
<sequence>MHLHSLPKDASATIKRIFQLLCQRYSFGCSTLMPKISSSLFKRRFNVTIITSANTQDEILPQWSGFLQKDEGETQ</sequence>
<organism evidence="1">
    <name type="scientific">Brassica napus</name>
    <name type="common">Rape</name>
    <dbReference type="NCBI Taxonomy" id="3708"/>
    <lineage>
        <taxon>Eukaryota</taxon>
        <taxon>Viridiplantae</taxon>
        <taxon>Streptophyta</taxon>
        <taxon>Embryophyta</taxon>
        <taxon>Tracheophyta</taxon>
        <taxon>Spermatophyta</taxon>
        <taxon>Magnoliopsida</taxon>
        <taxon>eudicotyledons</taxon>
        <taxon>Gunneridae</taxon>
        <taxon>Pentapetalae</taxon>
        <taxon>rosids</taxon>
        <taxon>malvids</taxon>
        <taxon>Brassicales</taxon>
        <taxon>Brassicaceae</taxon>
        <taxon>Brassiceae</taxon>
        <taxon>Brassica</taxon>
    </lineage>
</organism>
<dbReference type="AlphaFoldDB" id="A0A816IQG0"/>
<protein>
    <submittedName>
        <fullName evidence="1">(rape) hypothetical protein</fullName>
    </submittedName>
</protein>
<dbReference type="EMBL" id="HG994373">
    <property type="protein sequence ID" value="CAF1716879.1"/>
    <property type="molecule type" value="Genomic_DNA"/>
</dbReference>